<evidence type="ECO:0000313" key="1">
    <source>
        <dbReference type="EMBL" id="ONI46574.1"/>
    </source>
</evidence>
<name>A0ACC8XJA2_9FIRM</name>
<dbReference type="Proteomes" id="UP000188637">
    <property type="component" value="Unassembled WGS sequence"/>
</dbReference>
<reference evidence="1" key="1">
    <citation type="submission" date="2016-08" db="EMBL/GenBank/DDBJ databases">
        <authorList>
            <person name="Ngugi D.K."/>
            <person name="Miyake S."/>
            <person name="Stingl U."/>
        </authorList>
    </citation>
    <scope>NUCLEOTIDE SEQUENCE</scope>
    <source>
        <strain evidence="1">SCG-D08WGA-EpuloA1</strain>
    </source>
</reference>
<sequence length="247" mass="28054">MSTINLVSNTTDTYRMSKTNTYRMSKTPTVKNDVAYEKTNKTTNKTTDTVEISSEGKTLSEKSKSEPEEKKTNKYGYTEDDFYPNGNPYGFAIPEVDLGAIKLSNAVFLGEFNPPKDESYDPSEREPFKPLEQLEQDYSKPWIEGSFSKTAPEEKTSSEKSKSEPKEKKTNKYGYTEDDFYPNGNPYGFAIPEVDLGAIKLSNAVFLGEFNPPKDESYDPSEREPFKPLEQLEQDYSKPWIEGSFST</sequence>
<gene>
    <name evidence="1" type="ORF">AN640_00670</name>
</gene>
<proteinExistence type="predicted"/>
<evidence type="ECO:0000313" key="2">
    <source>
        <dbReference type="Proteomes" id="UP000188637"/>
    </source>
</evidence>
<protein>
    <submittedName>
        <fullName evidence="1">Uncharacterized protein</fullName>
    </submittedName>
</protein>
<organism evidence="1 2">
    <name type="scientific">Candidatus Epulonipiscium fishelsonii</name>
    <dbReference type="NCBI Taxonomy" id="77094"/>
    <lineage>
        <taxon>Bacteria</taxon>
        <taxon>Bacillati</taxon>
        <taxon>Bacillota</taxon>
        <taxon>Clostridia</taxon>
        <taxon>Lachnospirales</taxon>
        <taxon>Lachnospiraceae</taxon>
        <taxon>Candidatus Epulonipiscium</taxon>
    </lineage>
</organism>
<comment type="caution">
    <text evidence="1">The sequence shown here is derived from an EMBL/GenBank/DDBJ whole genome shotgun (WGS) entry which is preliminary data.</text>
</comment>
<accession>A0ACC8XJA2</accession>
<keyword evidence="2" id="KW-1185">Reference proteome</keyword>
<dbReference type="EMBL" id="LJHD01000002">
    <property type="protein sequence ID" value="ONI46574.1"/>
    <property type="molecule type" value="Genomic_DNA"/>
</dbReference>